<evidence type="ECO:0000256" key="2">
    <source>
        <dbReference type="ARBA" id="ARBA00022801"/>
    </source>
</evidence>
<dbReference type="Proteomes" id="UP001054846">
    <property type="component" value="Chromosome"/>
</dbReference>
<accession>A0ABY3PQ97</accession>
<dbReference type="PANTHER" id="PTHR30005">
    <property type="entry name" value="EXOPOLYPHOSPHATASE"/>
    <property type="match status" value="1"/>
</dbReference>
<dbReference type="PANTHER" id="PTHR30005:SF0">
    <property type="entry name" value="RETROGRADE REGULATION PROTEIN 2"/>
    <property type="match status" value="1"/>
</dbReference>
<sequence length="554" mass="61685">MLEPAADAEKTLAAIDIGTNSIHMVVVHIQPRLASYTIVAREKQMVRLGEYCQKTGWLKPEAMVRALDALRHCKAFAEGLGAQEMIAVATSAVREAPNGPEFLLQIQRVVGLKVDLISGEEEARRIYLGVLSAIEFDNRTHAVIDIGGGSTELILGDGREPRYLASVKAGAVRLSEQFVQSDPISGRDYGRLRNQVRNLIEPAVDKLLALGPFERLVGTSGTIMTLAEIDARRGGSFPTSLQGYELTLASLEQIAAQLRELDLEARRRLPGVSERRADIIVAGATILLEAMQMLGVGSLTVCEAALREGLIVDWMIGRGLIADRLRYQGSVRERSVLQLADKFNLDTTHAEQVTRLSLSLFDQSRGRLHRWSDADRELLWAAAMLHNCGHFINHSSHHKHSYYLIRHGGMLGFTEEEIEVIANVARYHRKSTPKSKHREFQRLVKEHKRLVRQMSVFLRLASALDRRHKGAVRGVRLTFAPQEVELFVQPHDPADPCEMELWNAEFKKAEFEQEFGRTLAIALEPTAAETLAVLGTKAETQPDAVRVPQGSWVS</sequence>
<proteinExistence type="inferred from homology"/>
<keyword evidence="2" id="KW-0378">Hydrolase</keyword>
<feature type="domain" description="Ppx/GppA phosphatase C-terminal" evidence="4">
    <location>
        <begin position="331"/>
        <end position="480"/>
    </location>
</feature>
<dbReference type="Pfam" id="PF21447">
    <property type="entry name" value="Ppx-GppA_III"/>
    <property type="match status" value="1"/>
</dbReference>
<feature type="domain" description="Ppx/GppA phosphatase N-terminal" evidence="3">
    <location>
        <begin position="26"/>
        <end position="315"/>
    </location>
</feature>
<dbReference type="CDD" id="cd24006">
    <property type="entry name" value="ASKHA_NBD_PPX_GppA"/>
    <property type="match status" value="1"/>
</dbReference>
<gene>
    <name evidence="5" type="ORF">ISF26_05650</name>
</gene>
<evidence type="ECO:0000259" key="3">
    <source>
        <dbReference type="Pfam" id="PF02541"/>
    </source>
</evidence>
<dbReference type="InterPro" id="IPR003695">
    <property type="entry name" value="Ppx_GppA_N"/>
</dbReference>
<dbReference type="Pfam" id="PF02541">
    <property type="entry name" value="Ppx-GppA"/>
    <property type="match status" value="1"/>
</dbReference>
<name>A0ABY3PQ97_9CYAN</name>
<organism evidence="5 6">
    <name type="scientific">Gloeobacter morelensis MG652769</name>
    <dbReference type="NCBI Taxonomy" id="2781736"/>
    <lineage>
        <taxon>Bacteria</taxon>
        <taxon>Bacillati</taxon>
        <taxon>Cyanobacteriota</taxon>
        <taxon>Cyanophyceae</taxon>
        <taxon>Gloeobacterales</taxon>
        <taxon>Gloeobacteraceae</taxon>
        <taxon>Gloeobacter</taxon>
        <taxon>Gloeobacter morelensis</taxon>
    </lineage>
</organism>
<evidence type="ECO:0000313" key="6">
    <source>
        <dbReference type="Proteomes" id="UP001054846"/>
    </source>
</evidence>
<dbReference type="EMBL" id="CP063845">
    <property type="protein sequence ID" value="UFP95718.1"/>
    <property type="molecule type" value="Genomic_DNA"/>
</dbReference>
<evidence type="ECO:0000259" key="4">
    <source>
        <dbReference type="Pfam" id="PF21447"/>
    </source>
</evidence>
<dbReference type="InterPro" id="IPR030673">
    <property type="entry name" value="PyroPPase_GppA_Ppx"/>
</dbReference>
<dbReference type="InterPro" id="IPR043129">
    <property type="entry name" value="ATPase_NBD"/>
</dbReference>
<dbReference type="Gene3D" id="3.30.420.150">
    <property type="entry name" value="Exopolyphosphatase. Domain 2"/>
    <property type="match status" value="1"/>
</dbReference>
<evidence type="ECO:0000313" key="5">
    <source>
        <dbReference type="EMBL" id="UFP95718.1"/>
    </source>
</evidence>
<dbReference type="SUPFAM" id="SSF109604">
    <property type="entry name" value="HD-domain/PDEase-like"/>
    <property type="match status" value="1"/>
</dbReference>
<dbReference type="InterPro" id="IPR048950">
    <property type="entry name" value="Ppx_GppA_C"/>
</dbReference>
<protein>
    <submittedName>
        <fullName evidence="5">Ppx/GppA family phosphatase</fullName>
    </submittedName>
</protein>
<comment type="similarity">
    <text evidence="1">Belongs to the GppA/Ppx family.</text>
</comment>
<dbReference type="Gene3D" id="3.30.420.40">
    <property type="match status" value="1"/>
</dbReference>
<keyword evidence="6" id="KW-1185">Reference proteome</keyword>
<dbReference type="Gene3D" id="1.10.3210.10">
    <property type="entry name" value="Hypothetical protein af1432"/>
    <property type="match status" value="1"/>
</dbReference>
<dbReference type="RefSeq" id="WP_230842942.1">
    <property type="nucleotide sequence ID" value="NZ_CP063845.1"/>
</dbReference>
<dbReference type="SUPFAM" id="SSF53067">
    <property type="entry name" value="Actin-like ATPase domain"/>
    <property type="match status" value="2"/>
</dbReference>
<dbReference type="InterPro" id="IPR003607">
    <property type="entry name" value="HD/PDEase_dom"/>
</dbReference>
<dbReference type="PIRSF" id="PIRSF001267">
    <property type="entry name" value="Pyrophosphatase_GppA_Ppx"/>
    <property type="match status" value="1"/>
</dbReference>
<reference evidence="5 6" key="1">
    <citation type="journal article" date="2021" name="Genome Biol. Evol.">
        <title>Complete Genome Sequencing of a Novel Gloeobacter Species from a Waterfall Cave in Mexico.</title>
        <authorList>
            <person name="Saw J.H."/>
            <person name="Cardona T."/>
            <person name="Montejano G."/>
        </authorList>
    </citation>
    <scope>NUCLEOTIDE SEQUENCE [LARGE SCALE GENOMIC DNA]</scope>
    <source>
        <strain evidence="5">MG652769</strain>
    </source>
</reference>
<dbReference type="InterPro" id="IPR050273">
    <property type="entry name" value="GppA/Ppx_hydrolase"/>
</dbReference>
<dbReference type="CDD" id="cd00077">
    <property type="entry name" value="HDc"/>
    <property type="match status" value="1"/>
</dbReference>
<evidence type="ECO:0000256" key="1">
    <source>
        <dbReference type="ARBA" id="ARBA00007125"/>
    </source>
</evidence>